<evidence type="ECO:0000313" key="2">
    <source>
        <dbReference type="EMBL" id="KAG5633386.1"/>
    </source>
</evidence>
<feature type="region of interest" description="Disordered" evidence="1">
    <location>
        <begin position="95"/>
        <end position="117"/>
    </location>
</feature>
<name>A0A9P7K115_9AGAR</name>
<feature type="compositionally biased region" description="Basic and acidic residues" evidence="1">
    <location>
        <begin position="7"/>
        <end position="20"/>
    </location>
</feature>
<feature type="region of interest" description="Disordered" evidence="1">
    <location>
        <begin position="1"/>
        <end position="23"/>
    </location>
</feature>
<sequence length="141" mass="15504">AQALARQTDRDERTLDEPARRRIPQYQYQNLPPHLAQAYAALPPLNPLAPPPAIFHPPPPPPQLLTLHVPTAHQNLPAHLAQAYAALPPLIPPRNALPLPPPVPSRGRGRGRGRSRFILPPLPALHQYQNLPAHLAQQAAH</sequence>
<dbReference type="Proteomes" id="UP000717328">
    <property type="component" value="Unassembled WGS sequence"/>
</dbReference>
<protein>
    <submittedName>
        <fullName evidence="2">Uncharacterized protein</fullName>
    </submittedName>
</protein>
<reference evidence="2" key="2">
    <citation type="submission" date="2021-10" db="EMBL/GenBank/DDBJ databases">
        <title>Phylogenomics reveals ancestral predisposition of the termite-cultivated fungus Termitomyces towards a domesticated lifestyle.</title>
        <authorList>
            <person name="Auxier B."/>
            <person name="Grum-Grzhimaylo A."/>
            <person name="Cardenas M.E."/>
            <person name="Lodge J.D."/>
            <person name="Laessoe T."/>
            <person name="Pedersen O."/>
            <person name="Smith M.E."/>
            <person name="Kuyper T.W."/>
            <person name="Franco-Molano E.A."/>
            <person name="Baroni T.J."/>
            <person name="Aanen D.K."/>
        </authorList>
    </citation>
    <scope>NUCLEOTIDE SEQUENCE</scope>
    <source>
        <strain evidence="2">D49</strain>
    </source>
</reference>
<comment type="caution">
    <text evidence="2">The sequence shown here is derived from an EMBL/GenBank/DDBJ whole genome shotgun (WGS) entry which is preliminary data.</text>
</comment>
<accession>A0A9P7K115</accession>
<keyword evidence="3" id="KW-1185">Reference proteome</keyword>
<reference evidence="2" key="1">
    <citation type="submission" date="2021-02" db="EMBL/GenBank/DDBJ databases">
        <authorList>
            <person name="Nieuwenhuis M."/>
            <person name="Van De Peppel L.J.J."/>
        </authorList>
    </citation>
    <scope>NUCLEOTIDE SEQUENCE</scope>
    <source>
        <strain evidence="2">D49</strain>
    </source>
</reference>
<gene>
    <name evidence="2" type="ORF">H0H81_008243</name>
</gene>
<evidence type="ECO:0000313" key="3">
    <source>
        <dbReference type="Proteomes" id="UP000717328"/>
    </source>
</evidence>
<feature type="non-terminal residue" evidence="2">
    <location>
        <position position="1"/>
    </location>
</feature>
<evidence type="ECO:0000256" key="1">
    <source>
        <dbReference type="SAM" id="MobiDB-lite"/>
    </source>
</evidence>
<dbReference type="EMBL" id="JABCKI010007972">
    <property type="protein sequence ID" value="KAG5633386.1"/>
    <property type="molecule type" value="Genomic_DNA"/>
</dbReference>
<proteinExistence type="predicted"/>
<organism evidence="2 3">
    <name type="scientific">Sphagnurus paluster</name>
    <dbReference type="NCBI Taxonomy" id="117069"/>
    <lineage>
        <taxon>Eukaryota</taxon>
        <taxon>Fungi</taxon>
        <taxon>Dikarya</taxon>
        <taxon>Basidiomycota</taxon>
        <taxon>Agaricomycotina</taxon>
        <taxon>Agaricomycetes</taxon>
        <taxon>Agaricomycetidae</taxon>
        <taxon>Agaricales</taxon>
        <taxon>Tricholomatineae</taxon>
        <taxon>Lyophyllaceae</taxon>
        <taxon>Sphagnurus</taxon>
    </lineage>
</organism>
<feature type="non-terminal residue" evidence="2">
    <location>
        <position position="141"/>
    </location>
</feature>
<dbReference type="AlphaFoldDB" id="A0A9P7K115"/>